<evidence type="ECO:0000256" key="1">
    <source>
        <dbReference type="SAM" id="MobiDB-lite"/>
    </source>
</evidence>
<comment type="caution">
    <text evidence="2">The sequence shown here is derived from an EMBL/GenBank/DDBJ whole genome shotgun (WGS) entry which is preliminary data.</text>
</comment>
<name>A0AA38WFS9_9ASTR</name>
<organism evidence="2 3">
    <name type="scientific">Centaurea solstitialis</name>
    <name type="common">yellow star-thistle</name>
    <dbReference type="NCBI Taxonomy" id="347529"/>
    <lineage>
        <taxon>Eukaryota</taxon>
        <taxon>Viridiplantae</taxon>
        <taxon>Streptophyta</taxon>
        <taxon>Embryophyta</taxon>
        <taxon>Tracheophyta</taxon>
        <taxon>Spermatophyta</taxon>
        <taxon>Magnoliopsida</taxon>
        <taxon>eudicotyledons</taxon>
        <taxon>Gunneridae</taxon>
        <taxon>Pentapetalae</taxon>
        <taxon>asterids</taxon>
        <taxon>campanulids</taxon>
        <taxon>Asterales</taxon>
        <taxon>Asteraceae</taxon>
        <taxon>Carduoideae</taxon>
        <taxon>Cardueae</taxon>
        <taxon>Centaureinae</taxon>
        <taxon>Centaurea</taxon>
    </lineage>
</organism>
<reference evidence="2" key="1">
    <citation type="submission" date="2023-03" db="EMBL/GenBank/DDBJ databases">
        <title>Chromosome-scale reference genome and RAD-based genetic map of yellow starthistle (Centaurea solstitialis) reveal putative structural variation and QTLs associated with invader traits.</title>
        <authorList>
            <person name="Reatini B."/>
            <person name="Cang F.A."/>
            <person name="Jiang Q."/>
            <person name="Mckibben M.T.W."/>
            <person name="Barker M.S."/>
            <person name="Rieseberg L.H."/>
            <person name="Dlugosch K.M."/>
        </authorList>
    </citation>
    <scope>NUCLEOTIDE SEQUENCE</scope>
    <source>
        <strain evidence="2">CAN-66</strain>
        <tissue evidence="2">Leaf</tissue>
    </source>
</reference>
<gene>
    <name evidence="2" type="ORF">OSB04_014670</name>
</gene>
<dbReference type="Proteomes" id="UP001172457">
    <property type="component" value="Chromosome 4"/>
</dbReference>
<dbReference type="EMBL" id="JARYMX010000004">
    <property type="protein sequence ID" value="KAJ9550625.1"/>
    <property type="molecule type" value="Genomic_DNA"/>
</dbReference>
<feature type="region of interest" description="Disordered" evidence="1">
    <location>
        <begin position="1"/>
        <end position="28"/>
    </location>
</feature>
<evidence type="ECO:0000313" key="2">
    <source>
        <dbReference type="EMBL" id="KAJ9550625.1"/>
    </source>
</evidence>
<accession>A0AA38WFS9</accession>
<sequence>MTRSEAGFAPYEKRKANDTHRIEKRQAGKKEITTDKSVVSVICFAFSCLEWKRTLKSAYEYNSVKKRHISQMMLIKRGIRDFSRKLGFFGTRGFNPRPKSRWLLFCFKEFNFKWVQPTYQVPRAKIEDRSLCKHEIERFLHEGIASSWILLFGGLGIRQTPSSLKPPLSAPPSPTIIVPTTIAGTTLTTIVGHHHHSPSP</sequence>
<dbReference type="AlphaFoldDB" id="A0AA38WFS9"/>
<evidence type="ECO:0000313" key="3">
    <source>
        <dbReference type="Proteomes" id="UP001172457"/>
    </source>
</evidence>
<feature type="compositionally biased region" description="Basic and acidic residues" evidence="1">
    <location>
        <begin position="11"/>
        <end position="28"/>
    </location>
</feature>
<protein>
    <submittedName>
        <fullName evidence="2">Uncharacterized protein</fullName>
    </submittedName>
</protein>
<keyword evidence="3" id="KW-1185">Reference proteome</keyword>
<proteinExistence type="predicted"/>